<evidence type="ECO:0000256" key="1">
    <source>
        <dbReference type="SAM" id="MobiDB-lite"/>
    </source>
</evidence>
<evidence type="ECO:0000313" key="2">
    <source>
        <dbReference type="EMBL" id="SDG64446.1"/>
    </source>
</evidence>
<feature type="region of interest" description="Disordered" evidence="1">
    <location>
        <begin position="1"/>
        <end position="25"/>
    </location>
</feature>
<feature type="compositionally biased region" description="Polar residues" evidence="1">
    <location>
        <begin position="1"/>
        <end position="17"/>
    </location>
</feature>
<evidence type="ECO:0000313" key="3">
    <source>
        <dbReference type="Proteomes" id="UP000199623"/>
    </source>
</evidence>
<gene>
    <name evidence="2" type="ORF">SAMN05216553_11017</name>
</gene>
<dbReference type="EMBL" id="FNCC01000010">
    <property type="protein sequence ID" value="SDG64446.1"/>
    <property type="molecule type" value="Genomic_DNA"/>
</dbReference>
<keyword evidence="3" id="KW-1185">Reference proteome</keyword>
<name>A0A1G7VXC3_9PSEU</name>
<reference evidence="3" key="1">
    <citation type="submission" date="2016-10" db="EMBL/GenBank/DDBJ databases">
        <authorList>
            <person name="Varghese N."/>
            <person name="Submissions S."/>
        </authorList>
    </citation>
    <scope>NUCLEOTIDE SEQUENCE [LARGE SCALE GENOMIC DNA]</scope>
    <source>
        <strain evidence="3">CGMCC 4.3506</strain>
    </source>
</reference>
<proteinExistence type="predicted"/>
<dbReference type="Proteomes" id="UP000199623">
    <property type="component" value="Unassembled WGS sequence"/>
</dbReference>
<dbReference type="AlphaFoldDB" id="A0A1G7VXC3"/>
<sequence>MTSEASALPNHTTNGDTFSGAMASKPDSGNAIIEAKADEVIRVRAAGAMALTVTPYLPSSAAATNVNDAIPALAAE</sequence>
<organism evidence="2 3">
    <name type="scientific">Lentzea fradiae</name>
    <dbReference type="NCBI Taxonomy" id="200378"/>
    <lineage>
        <taxon>Bacteria</taxon>
        <taxon>Bacillati</taxon>
        <taxon>Actinomycetota</taxon>
        <taxon>Actinomycetes</taxon>
        <taxon>Pseudonocardiales</taxon>
        <taxon>Pseudonocardiaceae</taxon>
        <taxon>Lentzea</taxon>
    </lineage>
</organism>
<protein>
    <submittedName>
        <fullName evidence="2">Uncharacterized protein</fullName>
    </submittedName>
</protein>
<accession>A0A1G7VXC3</accession>